<keyword evidence="2" id="KW-0560">Oxidoreductase</keyword>
<feature type="domain" description="NAD-dependent epimerase/dehydratase" evidence="1">
    <location>
        <begin position="11"/>
        <end position="53"/>
    </location>
</feature>
<name>A0A645A2Q2_9ZZZZ</name>
<gene>
    <name evidence="2" type="primary">fcl_17</name>
    <name evidence="2" type="ORF">SDC9_94175</name>
</gene>
<dbReference type="Gene3D" id="3.40.50.720">
    <property type="entry name" value="NAD(P)-binding Rossmann-like Domain"/>
    <property type="match status" value="1"/>
</dbReference>
<dbReference type="SUPFAM" id="SSF51735">
    <property type="entry name" value="NAD(P)-binding Rossmann-fold domains"/>
    <property type="match status" value="1"/>
</dbReference>
<dbReference type="InterPro" id="IPR036291">
    <property type="entry name" value="NAD(P)-bd_dom_sf"/>
</dbReference>
<comment type="caution">
    <text evidence="2">The sequence shown here is derived from an EMBL/GenBank/DDBJ whole genome shotgun (WGS) entry which is preliminary data.</text>
</comment>
<dbReference type="InterPro" id="IPR001509">
    <property type="entry name" value="Epimerase_deHydtase"/>
</dbReference>
<organism evidence="2">
    <name type="scientific">bioreactor metagenome</name>
    <dbReference type="NCBI Taxonomy" id="1076179"/>
    <lineage>
        <taxon>unclassified sequences</taxon>
        <taxon>metagenomes</taxon>
        <taxon>ecological metagenomes</taxon>
    </lineage>
</organism>
<protein>
    <submittedName>
        <fullName evidence="2">GDP-L-fucose synthase</fullName>
        <ecNumber evidence="2">1.1.1.271</ecNumber>
    </submittedName>
</protein>
<evidence type="ECO:0000313" key="2">
    <source>
        <dbReference type="EMBL" id="MPM47465.1"/>
    </source>
</evidence>
<dbReference type="PANTHER" id="PTHR43238">
    <property type="entry name" value="GDP-L-FUCOSE SYNTHASE"/>
    <property type="match status" value="1"/>
</dbReference>
<dbReference type="Pfam" id="PF01370">
    <property type="entry name" value="Epimerase"/>
    <property type="match status" value="1"/>
</dbReference>
<dbReference type="Gene3D" id="3.90.25.10">
    <property type="entry name" value="UDP-galactose 4-epimerase, domain 1"/>
    <property type="match status" value="1"/>
</dbReference>
<accession>A0A645A2Q2</accession>
<dbReference type="EMBL" id="VSSQ01011686">
    <property type="protein sequence ID" value="MPM47465.1"/>
    <property type="molecule type" value="Genomic_DNA"/>
</dbReference>
<proteinExistence type="predicted"/>
<reference evidence="2" key="1">
    <citation type="submission" date="2019-08" db="EMBL/GenBank/DDBJ databases">
        <authorList>
            <person name="Kucharzyk K."/>
            <person name="Murdoch R.W."/>
            <person name="Higgins S."/>
            <person name="Loffler F."/>
        </authorList>
    </citation>
    <scope>NUCLEOTIDE SEQUENCE</scope>
</reference>
<dbReference type="PANTHER" id="PTHR43238:SF1">
    <property type="entry name" value="GDP-L-FUCOSE SYNTHASE"/>
    <property type="match status" value="1"/>
</dbReference>
<dbReference type="AlphaFoldDB" id="A0A645A2Q2"/>
<dbReference type="GO" id="GO:0050577">
    <property type="term" value="F:GDP-L-fucose synthase activity"/>
    <property type="evidence" value="ECO:0007669"/>
    <property type="project" value="UniProtKB-EC"/>
</dbReference>
<dbReference type="EC" id="1.1.1.271" evidence="2"/>
<sequence length="125" mass="13969">MLQSLGIYANSIEFWGTGAALREFMFVDDLADACLYFMENISAKNTGDFVNVGTGVEISIKDTINIIANIIGYQGKIEFDVRKPDGTPRKLMDSTKASELGWQSKYNFEESLNAVIDNYVTHINQ</sequence>
<evidence type="ECO:0000259" key="1">
    <source>
        <dbReference type="Pfam" id="PF01370"/>
    </source>
</evidence>